<name>A0AAW1DGL0_9HEMI</name>
<reference evidence="2 3" key="1">
    <citation type="submission" date="2022-12" db="EMBL/GenBank/DDBJ databases">
        <title>Chromosome-level genome assembly of true bugs.</title>
        <authorList>
            <person name="Ma L."/>
            <person name="Li H."/>
        </authorList>
    </citation>
    <scope>NUCLEOTIDE SEQUENCE [LARGE SCALE GENOMIC DNA]</scope>
    <source>
        <strain evidence="2">Lab_2022b</strain>
    </source>
</reference>
<accession>A0AAW1DGL0</accession>
<dbReference type="EMBL" id="JAPXFL010000002">
    <property type="protein sequence ID" value="KAK9510171.1"/>
    <property type="molecule type" value="Genomic_DNA"/>
</dbReference>
<keyword evidence="3" id="KW-1185">Reference proteome</keyword>
<organism evidence="2 3">
    <name type="scientific">Rhynocoris fuscipes</name>
    <dbReference type="NCBI Taxonomy" id="488301"/>
    <lineage>
        <taxon>Eukaryota</taxon>
        <taxon>Metazoa</taxon>
        <taxon>Ecdysozoa</taxon>
        <taxon>Arthropoda</taxon>
        <taxon>Hexapoda</taxon>
        <taxon>Insecta</taxon>
        <taxon>Pterygota</taxon>
        <taxon>Neoptera</taxon>
        <taxon>Paraneoptera</taxon>
        <taxon>Hemiptera</taxon>
        <taxon>Heteroptera</taxon>
        <taxon>Panheteroptera</taxon>
        <taxon>Cimicomorpha</taxon>
        <taxon>Reduviidae</taxon>
        <taxon>Harpactorinae</taxon>
        <taxon>Harpactorini</taxon>
        <taxon>Rhynocoris</taxon>
    </lineage>
</organism>
<dbReference type="InterPro" id="IPR036179">
    <property type="entry name" value="Ig-like_dom_sf"/>
</dbReference>
<dbReference type="Pfam" id="PF00047">
    <property type="entry name" value="ig"/>
    <property type="match status" value="1"/>
</dbReference>
<gene>
    <name evidence="2" type="ORF">O3M35_005012</name>
</gene>
<dbReference type="Proteomes" id="UP001461498">
    <property type="component" value="Unassembled WGS sequence"/>
</dbReference>
<dbReference type="SUPFAM" id="SSF48726">
    <property type="entry name" value="Immunoglobulin"/>
    <property type="match status" value="1"/>
</dbReference>
<evidence type="ECO:0000313" key="3">
    <source>
        <dbReference type="Proteomes" id="UP001461498"/>
    </source>
</evidence>
<evidence type="ECO:0000259" key="1">
    <source>
        <dbReference type="Pfam" id="PF00047"/>
    </source>
</evidence>
<protein>
    <recommendedName>
        <fullName evidence="1">Immunoglobulin-like beta-sandwich domain-containing protein</fullName>
    </recommendedName>
</protein>
<feature type="domain" description="Immunoglobulin-like beta-sandwich" evidence="1">
    <location>
        <begin position="5"/>
        <end position="38"/>
    </location>
</feature>
<proteinExistence type="predicted"/>
<comment type="caution">
    <text evidence="2">The sequence shown here is derived from an EMBL/GenBank/DDBJ whole genome shotgun (WGS) entry which is preliminary data.</text>
</comment>
<sequence length="67" mass="7424">MAGKKSVQGASLTIEQTNRHHAGTYMCTADNGVGAAVTREITLNILCKLYLIFIVDFNIRVRNVFHT</sequence>
<dbReference type="InterPro" id="IPR013151">
    <property type="entry name" value="Immunoglobulin_dom"/>
</dbReference>
<evidence type="ECO:0000313" key="2">
    <source>
        <dbReference type="EMBL" id="KAK9510171.1"/>
    </source>
</evidence>
<dbReference type="AlphaFoldDB" id="A0AAW1DGL0"/>
<dbReference type="Gene3D" id="2.60.40.10">
    <property type="entry name" value="Immunoglobulins"/>
    <property type="match status" value="1"/>
</dbReference>
<dbReference type="InterPro" id="IPR013783">
    <property type="entry name" value="Ig-like_fold"/>
</dbReference>